<dbReference type="Proteomes" id="UP000186817">
    <property type="component" value="Unassembled WGS sequence"/>
</dbReference>
<dbReference type="InterPro" id="IPR002745">
    <property type="entry name" value="Ptrans_KptA/Tpt1"/>
</dbReference>
<feature type="compositionally biased region" description="Basic and acidic residues" evidence="2">
    <location>
        <begin position="1722"/>
        <end position="1731"/>
    </location>
</feature>
<evidence type="ECO:0000256" key="1">
    <source>
        <dbReference type="SAM" id="Coils"/>
    </source>
</evidence>
<feature type="region of interest" description="Disordered" evidence="2">
    <location>
        <begin position="3527"/>
        <end position="3628"/>
    </location>
</feature>
<feature type="region of interest" description="Disordered" evidence="2">
    <location>
        <begin position="411"/>
        <end position="493"/>
    </location>
</feature>
<feature type="compositionally biased region" description="Low complexity" evidence="2">
    <location>
        <begin position="868"/>
        <end position="879"/>
    </location>
</feature>
<feature type="compositionally biased region" description="Basic and acidic residues" evidence="2">
    <location>
        <begin position="1655"/>
        <end position="1670"/>
    </location>
</feature>
<feature type="region of interest" description="Disordered" evidence="2">
    <location>
        <begin position="2969"/>
        <end position="2995"/>
    </location>
</feature>
<dbReference type="Pfam" id="PF01885">
    <property type="entry name" value="PTS_2-RNA"/>
    <property type="match status" value="1"/>
</dbReference>
<feature type="compositionally biased region" description="Gly residues" evidence="2">
    <location>
        <begin position="3585"/>
        <end position="3596"/>
    </location>
</feature>
<evidence type="ECO:0000256" key="2">
    <source>
        <dbReference type="SAM" id="MobiDB-lite"/>
    </source>
</evidence>
<dbReference type="EMBL" id="LSRX01000112">
    <property type="protein sequence ID" value="OLQ08703.1"/>
    <property type="molecule type" value="Genomic_DNA"/>
</dbReference>
<feature type="compositionally biased region" description="Low complexity" evidence="2">
    <location>
        <begin position="1619"/>
        <end position="1633"/>
    </location>
</feature>
<proteinExistence type="predicted"/>
<feature type="compositionally biased region" description="Basic and acidic residues" evidence="2">
    <location>
        <begin position="411"/>
        <end position="424"/>
    </location>
</feature>
<protein>
    <submittedName>
        <fullName evidence="3">Uncharacterized protein</fullName>
    </submittedName>
</protein>
<feature type="compositionally biased region" description="Basic and acidic residues" evidence="2">
    <location>
        <begin position="3560"/>
        <end position="3573"/>
    </location>
</feature>
<feature type="compositionally biased region" description="Low complexity" evidence="2">
    <location>
        <begin position="443"/>
        <end position="454"/>
    </location>
</feature>
<feature type="region of interest" description="Disordered" evidence="2">
    <location>
        <begin position="1571"/>
        <end position="1672"/>
    </location>
</feature>
<feature type="compositionally biased region" description="Basic and acidic residues" evidence="2">
    <location>
        <begin position="3601"/>
        <end position="3628"/>
    </location>
</feature>
<comment type="caution">
    <text evidence="3">The sequence shown here is derived from an EMBL/GenBank/DDBJ whole genome shotgun (WGS) entry which is preliminary data.</text>
</comment>
<feature type="compositionally biased region" description="Basic and acidic residues" evidence="2">
    <location>
        <begin position="1584"/>
        <end position="1600"/>
    </location>
</feature>
<accession>A0A1Q9EMN2</accession>
<feature type="region of interest" description="Disordered" evidence="2">
    <location>
        <begin position="868"/>
        <end position="978"/>
    </location>
</feature>
<feature type="region of interest" description="Disordered" evidence="2">
    <location>
        <begin position="998"/>
        <end position="1026"/>
    </location>
</feature>
<keyword evidence="1" id="KW-0175">Coiled coil</keyword>
<feature type="region of interest" description="Disordered" evidence="2">
    <location>
        <begin position="1"/>
        <end position="26"/>
    </location>
</feature>
<reference evidence="3 4" key="1">
    <citation type="submission" date="2016-02" db="EMBL/GenBank/DDBJ databases">
        <title>Genome analysis of coral dinoflagellate symbionts highlights evolutionary adaptations to a symbiotic lifestyle.</title>
        <authorList>
            <person name="Aranda M."/>
            <person name="Li Y."/>
            <person name="Liew Y.J."/>
            <person name="Baumgarten S."/>
            <person name="Simakov O."/>
            <person name="Wilson M."/>
            <person name="Piel J."/>
            <person name="Ashoor H."/>
            <person name="Bougouffa S."/>
            <person name="Bajic V.B."/>
            <person name="Ryu T."/>
            <person name="Ravasi T."/>
            <person name="Bayer T."/>
            <person name="Micklem G."/>
            <person name="Kim H."/>
            <person name="Bhak J."/>
            <person name="Lajeunesse T.C."/>
            <person name="Voolstra C.R."/>
        </authorList>
    </citation>
    <scope>NUCLEOTIDE SEQUENCE [LARGE SCALE GENOMIC DNA]</scope>
    <source>
        <strain evidence="3 4">CCMP2467</strain>
    </source>
</reference>
<sequence length="3628" mass="399734">MAAASHADASHGSEPRTAGGSSSFEEVPPGAVQKYWTPNIGCNIRISLATGIPEYDEYVKSISWATRRGLRNCGGDGRVGYFGSQARKYPKAILPQMIKLRPDSVPLYPGHEEKSAYFPFGETAVTDLLEGQLAFLHHVRSYEEAHPGTRFMQRNLCWKFEFLNCCIGSLPKEQLDEISSEINAVVQLGGSPNSWAVRSSKAMSKALRHTPIIKLGHYLEASMEQLEKHTSLKPFSWEPRKFFSFLMANSKGRFQTWIAPAACSYKRFLDWDFVVGISAIQGHSRVPEQVSEAAQGEKLTLARARELGYIFHATDNANYESIKSNGLSIRATRKGWQRHRVAIHFTYAGGTESPGPGTVIRYGANTFYARLDYESFFNHGHELFLTDNGVVLCYQDIAPMYLTFHYRPPHEQDPGGLKHEEKQRAAGVSSSFEEETPSAAADSSEPTGGSPSGEEPVRRVQQKAMPKKKAKAKASTDAESATGGSPSGEVPVVDEAALRRLIREDELREEAARRPTTSEGTARYAYEAGDTVHGRVDATRLQQEEELRDIIQKARYNPWHFFHHGLLHRKDQSGNKMYAPYGDALVKTTPFSSLPTDMRKLLGSEYNWTSWCCHPLSGYGVHFFLKGFELGKMQGNMLLELNIKAKAYTDGYKSPFDQGQGNDPSTILTDLQHAEHREFAPLFAEIGFKNPEDSDSRSKKPKPDDPDYAIKLALHNAFCLERDVWTELKAIRKDFSTVVAAVSQAYGPDFFGYIQKHWENLDIRRQYKINTPEGHILFDSSLRERWNAPLVLAAIDKQFKSMGVGSFTSTFGKKAHSDLIAYEALRAKREKEVDELYTRPFEDLVVEEFISNLPVPTIEEVDVPMEQAGGSADAAPADSSFEEMAGVEEAKQEPDSAAPMDVDDVPMDTEAPGGSSFEEVPAAKEEDTTVPPVQHSDDPTGPESSSANTAGHPGSSPSGEAPIPEMNFSADASKDQDNTYEQGIWGKTKTRVDPKAFESKATADAEEKNEQAFERYSGEKEKETLSDTSDFMHFHDSHHLKERMSPLMRLSEQIHGYGKCGLYHDDIRLDKINGFKVQHMFFRQQAPNHPHMKFNFAEEDLMDSVNQMEPIYDRRTSKMNVVFRTGDYRSTLDDKEMARASTAREQALELNQQLLERLRELNKSRRSASREELMNAMLHYFLAVGVDDGDLGDLSLERMPKPIGPAEEGPVPIYNSRSKYTALVLNLGSFARNRKRSAPSTFSNIIDYDDSGESVGLLLKSIAHAKAHLFLLCEAGELNERELDFLHRRGWQTQRNPNGELLVGCRTNNKDSSMAMLAGSTLVGVAHDHLPLTYMIVDIKQGKTLPFGSQGSGTMRNQVPKSSLTAPLTRAGMNSMRVCVFHLSSQVASGQVSLPHEALASMFIDCLFYQVDFIGGDPNMALYRYGGTKQGSMDIQGGMYQSVITYLLDGWRESPRVMPFCIPRAQHCSANSLLLLKQYEDALGGQPYKHCPKTDWNTFPGLDPMVATVLEWGHSLTDDEWAEFPEDTKEFKLSVSEWLLNSTSANYLLKDTDHDSHTPLLLTVNSTNFSAGRARQMNRNPDTLQEKAERRKQRQKENKARGSAGAASSTDPSSPPREAGSGASSGGATASGSQRPAEPADPPSGKSSGKGSKGSKGEKGGKSSKGKEKGGSSIAEYLDYSPYILIFGAAAATSGEGSDEATGYGGWTAKQWRSWRKHRRPGQRDRESLRQPLVERTKELEREKVQLTSDHAGQVSSMSDQIEELRSDNERLQERIKALEKAVGEATHQVRIQTGIKQALDKQVLRLQDSLAHWQTVQKAYESQMGEMQKRLDTSPSYKNLIQRVSELEKVRDEGISHKELVFLKRRAARADELEEAQRAKLAAEAKVLYCSMAWWAVRGCCGIDFLIKAELKSSALPKPKAASVACGPSMPKAGTVSDSDAARALILSLLDGDEDLLFKVRRESRRSVYVILKVAEANAEPILQRLRAAAASVKILDRDTFMSRVQTDESLKRKREQQDEALRATDSSLVGRLLALRGDGGDSKSRRRDGSRALAILNRLTAVQASGLRTREIVTNEVDGQKPVWRGSRLYVSTSAAPAPAAGLRSMAPKTSLQAKLIFSPQKRQRKTTPSADKLEVFIIRYSEKAQLVSETFDENQACFQIDVTHGGKPSMLYRLKDHMLEFLQSASVDGLPTNTDDLATENQTRLCVAKNKNNDWKSGFFTVEANVLFVLNLLELFMQWRLRQEEFRGCILPEVLLYVDPSVDVKSWVSQSDLQITFVSEAASFSALQAVAPATGGHLCVELRQQDCPDGSGSGVVVVLSGNTYPLQSLFSDWKGEGSGATFFRTSRVYRDSAELSELAQRLMPLQSVNVKIVIGFEKYPTLEDFMVVPCVTAERLAALLGELAPKMWDARNGGESRPRLLGVVLGVGSPDSRPEPGGGFRYDCLVGLGCVKFFRLEVFLIRYCEDAQLVSESFDEGQMCVQVDLTHAGKPSLLFKLKENMLDFLQSDFVSDLPTSADDLAANNQVRLCVSKSKNGDWKSGFFTVEANVLFVLNLLELFVHWRSRKDDFSGLALPEVLLYSDPSLDITAWVSQSLLQVTLIPDAASFSAVQAVAPSTHGHLCVELQQQACPDGSGAGVFVQLSGNTYPLQSVFSDWKSDGAGATYVRYSRVYKDPHEVIDLAQRVFVLCREWMQGVSVIRLATGRVSTCQQVSCRAAFAAVKMRGFSGSRAHIVELAQEKVGLRMDNSGILTLMVGCATYRNGTLSRLRKMHDQARCRYFVKGLPAGEDHVLLPRALFNGRDDSKCRFARGISRMIHPVPGRAVEPVLPLLQQEFERLADEGTCIHQYVLRLQDKVREARLRGQHSEYLDLLSSLLAAVSMERHTASGSEPASAAVGEWVSRWWAKICELGILQVSEAAGSAPLIVLSTQATEDEAGQEEEERGLQSRCGGMQDEEEERFFGVDVLRDRRGSSGDDENSGSESWESEAERVREMYEGSDARERVPGGGGTVVIVVFQVNCVRVVQGYVEEDAIVMAMIGENALRPIECRKSTGLIINERPSALLAIVVSACATFAGVSSGPALLPIATLIAMLQLIGQAPLDTMIRPYLTWLRRAPSLSRVGPQPLLDTSISLLRMVLAVTMTISSGRLLKEPEFSLLRILVSRFGMSLAFTLQALQRVCVVATQLMVAARGTLHEVLVLRGLVLLLRAVSIADFSGPATRSFGANVLGASAYDSEAMGYSAHWGTFGAAMGYSARWRVFGTVESGRVLAIFSVDVQRWQGELSAKSHNFAAESWGTLERSFGANVLGASAYDSEDVLSDTFANVACIQRELSGKSPIFAAVSWGTRDRSFGANVLGASAYDSEAMGYSAHWRAFGTVGLPRNQSARFVSMRRRLLAAWMLGHGLTEFGIGHGYGYGLYGPYGPQPTMTSTVCGPVMMGPMGQPIAAHMSHVGAPGIGPLMSLMGPVGPAPMMRHASQGLMPGPMLASGIGPINAPPAPHYLGTPSSPSEWGYDNNGRYHCQSQNYKDTEGNGGSWWTWNKKKQKNKRAGASGGSEPRWKKPKWGDHDGRYGGAKSPRDQSGGDGGYGGGGDGVEQDSLPREGREATHGDDGGKASSGDHGRRQY</sequence>
<evidence type="ECO:0000313" key="4">
    <source>
        <dbReference type="Proteomes" id="UP000186817"/>
    </source>
</evidence>
<keyword evidence="4" id="KW-1185">Reference proteome</keyword>
<gene>
    <name evidence="3" type="ORF">AK812_SmicGene7804</name>
</gene>
<feature type="region of interest" description="Disordered" evidence="2">
    <location>
        <begin position="1711"/>
        <end position="1731"/>
    </location>
</feature>
<dbReference type="GO" id="GO:0016740">
    <property type="term" value="F:transferase activity"/>
    <property type="evidence" value="ECO:0007669"/>
    <property type="project" value="InterPro"/>
</dbReference>
<feature type="coiled-coil region" evidence="1">
    <location>
        <begin position="1755"/>
        <end position="1789"/>
    </location>
</feature>
<organism evidence="3 4">
    <name type="scientific">Symbiodinium microadriaticum</name>
    <name type="common">Dinoflagellate</name>
    <name type="synonym">Zooxanthella microadriatica</name>
    <dbReference type="NCBI Taxonomy" id="2951"/>
    <lineage>
        <taxon>Eukaryota</taxon>
        <taxon>Sar</taxon>
        <taxon>Alveolata</taxon>
        <taxon>Dinophyceae</taxon>
        <taxon>Suessiales</taxon>
        <taxon>Symbiodiniaceae</taxon>
        <taxon>Symbiodinium</taxon>
    </lineage>
</organism>
<dbReference type="SUPFAM" id="SSF56399">
    <property type="entry name" value="ADP-ribosylation"/>
    <property type="match status" value="1"/>
</dbReference>
<feature type="coiled-coil region" evidence="1">
    <location>
        <begin position="1137"/>
        <end position="1171"/>
    </location>
</feature>
<evidence type="ECO:0000313" key="3">
    <source>
        <dbReference type="EMBL" id="OLQ08703.1"/>
    </source>
</evidence>
<dbReference type="OrthoDB" id="10391411at2759"/>
<name>A0A1Q9EMN2_SYMMI</name>